<keyword evidence="1" id="KW-0862">Zinc</keyword>
<dbReference type="CDD" id="cd04793">
    <property type="entry name" value="LanC"/>
    <property type="match status" value="1"/>
</dbReference>
<dbReference type="SUPFAM" id="SSF158745">
    <property type="entry name" value="LanC-like"/>
    <property type="match status" value="1"/>
</dbReference>
<name>A0A841IUB1_9ACTN</name>
<dbReference type="GO" id="GO:0031179">
    <property type="term" value="P:peptide modification"/>
    <property type="evidence" value="ECO:0007669"/>
    <property type="project" value="InterPro"/>
</dbReference>
<feature type="region of interest" description="Disordered" evidence="2">
    <location>
        <begin position="1"/>
        <end position="33"/>
    </location>
</feature>
<keyword evidence="1" id="KW-0479">Metal-binding</keyword>
<evidence type="ECO:0000313" key="4">
    <source>
        <dbReference type="Proteomes" id="UP000536604"/>
    </source>
</evidence>
<dbReference type="Proteomes" id="UP000536604">
    <property type="component" value="Unassembled WGS sequence"/>
</dbReference>
<evidence type="ECO:0000256" key="2">
    <source>
        <dbReference type="SAM" id="MobiDB-lite"/>
    </source>
</evidence>
<feature type="binding site" evidence="1">
    <location>
        <position position="332"/>
    </location>
    <ligand>
        <name>Zn(2+)</name>
        <dbReference type="ChEBI" id="CHEBI:29105"/>
    </ligand>
</feature>
<dbReference type="InterPro" id="IPR007822">
    <property type="entry name" value="LANC-like"/>
</dbReference>
<dbReference type="PRINTS" id="PR01950">
    <property type="entry name" value="LANCSUPER"/>
</dbReference>
<evidence type="ECO:0008006" key="5">
    <source>
        <dbReference type="Google" id="ProtNLM"/>
    </source>
</evidence>
<feature type="binding site" evidence="1">
    <location>
        <position position="282"/>
    </location>
    <ligand>
        <name>Zn(2+)</name>
        <dbReference type="ChEBI" id="CHEBI:29105"/>
    </ligand>
</feature>
<dbReference type="EMBL" id="JACHJO010000020">
    <property type="protein sequence ID" value="MBB6122263.1"/>
    <property type="molecule type" value="Genomic_DNA"/>
</dbReference>
<dbReference type="GO" id="GO:0046872">
    <property type="term" value="F:metal ion binding"/>
    <property type="evidence" value="ECO:0007669"/>
    <property type="project" value="UniProtKB-KW"/>
</dbReference>
<accession>A0A841IUB1</accession>
<evidence type="ECO:0000313" key="3">
    <source>
        <dbReference type="EMBL" id="MBB6122263.1"/>
    </source>
</evidence>
<proteinExistence type="predicted"/>
<organism evidence="3 4">
    <name type="scientific">Nocardiopsis algeriensis</name>
    <dbReference type="NCBI Taxonomy" id="1478215"/>
    <lineage>
        <taxon>Bacteria</taxon>
        <taxon>Bacillati</taxon>
        <taxon>Actinomycetota</taxon>
        <taxon>Actinomycetes</taxon>
        <taxon>Streptosporangiales</taxon>
        <taxon>Nocardiopsidaceae</taxon>
        <taxon>Nocardiopsis</taxon>
    </lineage>
</organism>
<sequence length="407" mass="43472">MSTPTSYPDSAAAADRLAARLDSPDPGEEPWTGQSLAQGAAGIALVHIERAHNGQGTWQQAHRWIRAAVLEQVSAADTTGLFLGAPAVAFVLAAADSGTGRYAPARAELEAHVSSLAHRRVETAMERIRRGELATFGEYDTFYGLTGIGAHLLRQDPGGSALGRILDYLVALTRPLVTEGRSRPGWWVGHDPSRGASVHYADGHGNLGAAHGITGPLMLLSQAQRRGIIVTGQYEAIETILDHLDQWRQDSKAGPWWPEHLTARDLATDHPHQQGPARPSWCYGTPGIARAGQLAALAIGDLKRQHFYEHALHACLSDAAQMERLHDASLCHGWAGVYQTTWRAARDASTPALAAHLPRLATFLARHAPDTPGPGFLEGRAGPALALSTAAARTAPLSGWDACLLID</sequence>
<dbReference type="RefSeq" id="WP_184293690.1">
    <property type="nucleotide sequence ID" value="NZ_JACHJO010000020.1"/>
</dbReference>
<dbReference type="Gene3D" id="1.50.10.20">
    <property type="match status" value="1"/>
</dbReference>
<feature type="binding site" evidence="1">
    <location>
        <position position="331"/>
    </location>
    <ligand>
        <name>Zn(2+)</name>
        <dbReference type="ChEBI" id="CHEBI:29105"/>
    </ligand>
</feature>
<dbReference type="SMART" id="SM01260">
    <property type="entry name" value="LANC_like"/>
    <property type="match status" value="1"/>
</dbReference>
<reference evidence="3 4" key="1">
    <citation type="submission" date="2020-08" db="EMBL/GenBank/DDBJ databases">
        <title>Genomic Encyclopedia of Type Strains, Phase III (KMG-III): the genomes of soil and plant-associated and newly described type strains.</title>
        <authorList>
            <person name="Whitman W."/>
        </authorList>
    </citation>
    <scope>NUCLEOTIDE SEQUENCE [LARGE SCALE GENOMIC DNA]</scope>
    <source>
        <strain evidence="3 4">CECT 8712</strain>
    </source>
</reference>
<dbReference type="Pfam" id="PF05147">
    <property type="entry name" value="LANC_like"/>
    <property type="match status" value="1"/>
</dbReference>
<protein>
    <recommendedName>
        <fullName evidence="5">Lanthionine synthetase-like protein</fullName>
    </recommendedName>
</protein>
<dbReference type="InterPro" id="IPR033889">
    <property type="entry name" value="LanC"/>
</dbReference>
<dbReference type="PRINTS" id="PR01955">
    <property type="entry name" value="LANCFRANKIA"/>
</dbReference>
<comment type="caution">
    <text evidence="3">The sequence shown here is derived from an EMBL/GenBank/DDBJ whole genome shotgun (WGS) entry which is preliminary data.</text>
</comment>
<dbReference type="AlphaFoldDB" id="A0A841IUB1"/>
<keyword evidence="4" id="KW-1185">Reference proteome</keyword>
<evidence type="ECO:0000256" key="1">
    <source>
        <dbReference type="PIRSR" id="PIRSR607822-1"/>
    </source>
</evidence>
<gene>
    <name evidence="3" type="ORF">FHS13_004252</name>
</gene>